<evidence type="ECO:0000313" key="9">
    <source>
        <dbReference type="Proteomes" id="UP000321773"/>
    </source>
</evidence>
<dbReference type="AlphaFoldDB" id="A0A1I6V105"/>
<dbReference type="PANTHER" id="PTHR32089:SF118">
    <property type="entry name" value="HEME-BASED AEROTACTIC TRANSDUCER HEMAT"/>
    <property type="match status" value="1"/>
</dbReference>
<dbReference type="RefSeq" id="WP_062323564.1">
    <property type="nucleotide sequence ID" value="NZ_BJWJ01000048.1"/>
</dbReference>
<evidence type="ECO:0000256" key="4">
    <source>
        <dbReference type="SAM" id="Coils"/>
    </source>
</evidence>
<sequence length="227" mass="25159">MNTASSTGKKELDDLIKQLAEFKTELTSMQQELHDVLDQVNHTYSLTSAIQAISDQTKLLALNASIEASRAGKEGQGFIVVAREVSKLAEETKAITINMFEHMAKTKKMTTSAVSTSDLLVEHHLGHVETMKQTTDAFDSLLNTIKESTAAIHVIEHDMSALFERFNELTNVSRELDRIAENNHQHTESMAKIAISHKEETAIIHKEGANILNFAKSLQTLIDGFKG</sequence>
<keyword evidence="1 3" id="KW-0807">Transducer</keyword>
<proteinExistence type="inferred from homology"/>
<dbReference type="EMBL" id="BJWJ01000048">
    <property type="protein sequence ID" value="GEM05740.1"/>
    <property type="molecule type" value="Genomic_DNA"/>
</dbReference>
<feature type="domain" description="Methyl-accepting transducer" evidence="5">
    <location>
        <begin position="1"/>
        <end position="191"/>
    </location>
</feature>
<evidence type="ECO:0000313" key="7">
    <source>
        <dbReference type="EMBL" id="SFT07276.1"/>
    </source>
</evidence>
<keyword evidence="9" id="KW-1185">Reference proteome</keyword>
<name>A0A1I6V105_9BACI</name>
<gene>
    <name evidence="6" type="ORF">HMI01_27280</name>
    <name evidence="7" type="ORF">SAMN05421668_13913</name>
</gene>
<dbReference type="PRINTS" id="PR00260">
    <property type="entry name" value="CHEMTRNSDUCR"/>
</dbReference>
<dbReference type="Proteomes" id="UP000321773">
    <property type="component" value="Unassembled WGS sequence"/>
</dbReference>
<dbReference type="GO" id="GO:0007165">
    <property type="term" value="P:signal transduction"/>
    <property type="evidence" value="ECO:0007669"/>
    <property type="project" value="UniProtKB-KW"/>
</dbReference>
<comment type="similarity">
    <text evidence="2">Belongs to the methyl-accepting chemotaxis (MCP) protein family.</text>
</comment>
<dbReference type="OrthoDB" id="2010115at2"/>
<dbReference type="Pfam" id="PF00015">
    <property type="entry name" value="MCPsignal"/>
    <property type="match status" value="1"/>
</dbReference>
<dbReference type="GO" id="GO:0006935">
    <property type="term" value="P:chemotaxis"/>
    <property type="evidence" value="ECO:0007669"/>
    <property type="project" value="InterPro"/>
</dbReference>
<dbReference type="InterPro" id="IPR004090">
    <property type="entry name" value="Chemotax_Me-accpt_rcpt"/>
</dbReference>
<feature type="coiled-coil region" evidence="4">
    <location>
        <begin position="12"/>
        <end position="39"/>
    </location>
</feature>
<evidence type="ECO:0000256" key="1">
    <source>
        <dbReference type="ARBA" id="ARBA00023224"/>
    </source>
</evidence>
<dbReference type="GO" id="GO:0016020">
    <property type="term" value="C:membrane"/>
    <property type="evidence" value="ECO:0007669"/>
    <property type="project" value="InterPro"/>
</dbReference>
<dbReference type="Proteomes" id="UP000199139">
    <property type="component" value="Unassembled WGS sequence"/>
</dbReference>
<evidence type="ECO:0000259" key="5">
    <source>
        <dbReference type="PROSITE" id="PS50111"/>
    </source>
</evidence>
<dbReference type="STRING" id="306541.SAMN05421668_13913"/>
<dbReference type="InterPro" id="IPR004089">
    <property type="entry name" value="MCPsignal_dom"/>
</dbReference>
<evidence type="ECO:0000256" key="2">
    <source>
        <dbReference type="ARBA" id="ARBA00029447"/>
    </source>
</evidence>
<keyword evidence="4" id="KW-0175">Coiled coil</keyword>
<evidence type="ECO:0000256" key="3">
    <source>
        <dbReference type="PROSITE-ProRule" id="PRU00284"/>
    </source>
</evidence>
<dbReference type="PROSITE" id="PS50111">
    <property type="entry name" value="CHEMOTAXIS_TRANSDUC_2"/>
    <property type="match status" value="1"/>
</dbReference>
<accession>A0A1I6V105</accession>
<organism evidence="7 8">
    <name type="scientific">Halolactibacillus miurensis</name>
    <dbReference type="NCBI Taxonomy" id="306541"/>
    <lineage>
        <taxon>Bacteria</taxon>
        <taxon>Bacillati</taxon>
        <taxon>Bacillota</taxon>
        <taxon>Bacilli</taxon>
        <taxon>Bacillales</taxon>
        <taxon>Bacillaceae</taxon>
        <taxon>Halolactibacillus</taxon>
    </lineage>
</organism>
<dbReference type="SMART" id="SM00283">
    <property type="entry name" value="MA"/>
    <property type="match status" value="1"/>
</dbReference>
<evidence type="ECO:0000313" key="6">
    <source>
        <dbReference type="EMBL" id="GEM05740.1"/>
    </source>
</evidence>
<protein>
    <submittedName>
        <fullName evidence="7">Methyl-accepting chemotaxis protein</fullName>
    </submittedName>
</protein>
<evidence type="ECO:0000313" key="8">
    <source>
        <dbReference type="Proteomes" id="UP000199139"/>
    </source>
</evidence>
<dbReference type="GO" id="GO:0004888">
    <property type="term" value="F:transmembrane signaling receptor activity"/>
    <property type="evidence" value="ECO:0007669"/>
    <property type="project" value="InterPro"/>
</dbReference>
<dbReference type="Gene3D" id="1.10.287.950">
    <property type="entry name" value="Methyl-accepting chemotaxis protein"/>
    <property type="match status" value="1"/>
</dbReference>
<dbReference type="PANTHER" id="PTHR32089">
    <property type="entry name" value="METHYL-ACCEPTING CHEMOTAXIS PROTEIN MCPB"/>
    <property type="match status" value="1"/>
</dbReference>
<dbReference type="EMBL" id="FPAI01000039">
    <property type="protein sequence ID" value="SFT07276.1"/>
    <property type="molecule type" value="Genomic_DNA"/>
</dbReference>
<reference evidence="7 8" key="1">
    <citation type="submission" date="2016-10" db="EMBL/GenBank/DDBJ databases">
        <authorList>
            <person name="de Groot N.N."/>
        </authorList>
    </citation>
    <scope>NUCLEOTIDE SEQUENCE [LARGE SCALE GENOMIC DNA]</scope>
    <source>
        <strain evidence="7 8">DSM 17074</strain>
    </source>
</reference>
<dbReference type="SUPFAM" id="SSF58104">
    <property type="entry name" value="Methyl-accepting chemotaxis protein (MCP) signaling domain"/>
    <property type="match status" value="1"/>
</dbReference>
<reference evidence="6 9" key="2">
    <citation type="submission" date="2019-07" db="EMBL/GenBank/DDBJ databases">
        <title>Whole genome shotgun sequence of Halolactibacillus miurensis NBRC 100873.</title>
        <authorList>
            <person name="Hosoyama A."/>
            <person name="Uohara A."/>
            <person name="Ohji S."/>
            <person name="Ichikawa N."/>
        </authorList>
    </citation>
    <scope>NUCLEOTIDE SEQUENCE [LARGE SCALE GENOMIC DNA]</scope>
    <source>
        <strain evidence="6 9">NBRC 100873</strain>
    </source>
</reference>